<keyword evidence="3" id="KW-1003">Cell membrane</keyword>
<feature type="transmembrane region" description="Helical" evidence="7">
    <location>
        <begin position="173"/>
        <end position="191"/>
    </location>
</feature>
<dbReference type="PROSITE" id="PS50928">
    <property type="entry name" value="ABC_TM1"/>
    <property type="match status" value="1"/>
</dbReference>
<feature type="transmembrane region" description="Helical" evidence="7">
    <location>
        <begin position="143"/>
        <end position="161"/>
    </location>
</feature>
<keyword evidence="6 7" id="KW-0472">Membrane</keyword>
<keyword evidence="5 7" id="KW-1133">Transmembrane helix</keyword>
<evidence type="ECO:0000256" key="1">
    <source>
        <dbReference type="ARBA" id="ARBA00004651"/>
    </source>
</evidence>
<dbReference type="PANTHER" id="PTHR43163">
    <property type="entry name" value="DIPEPTIDE TRANSPORT SYSTEM PERMEASE PROTEIN DPPB-RELATED"/>
    <property type="match status" value="1"/>
</dbReference>
<evidence type="ECO:0000259" key="8">
    <source>
        <dbReference type="PROSITE" id="PS50928"/>
    </source>
</evidence>
<evidence type="ECO:0000256" key="6">
    <source>
        <dbReference type="ARBA" id="ARBA00023136"/>
    </source>
</evidence>
<dbReference type="PANTHER" id="PTHR43163:SF6">
    <property type="entry name" value="DIPEPTIDE TRANSPORT SYSTEM PERMEASE PROTEIN DPPB-RELATED"/>
    <property type="match status" value="1"/>
</dbReference>
<dbReference type="Gene3D" id="1.10.3720.10">
    <property type="entry name" value="MetI-like"/>
    <property type="match status" value="1"/>
</dbReference>
<gene>
    <name evidence="9" type="ORF">FNH06_02360</name>
</gene>
<evidence type="ECO:0000313" key="10">
    <source>
        <dbReference type="Proteomes" id="UP000318578"/>
    </source>
</evidence>
<dbReference type="EMBL" id="VJZA01000002">
    <property type="protein sequence ID" value="TVT25662.1"/>
    <property type="molecule type" value="Genomic_DNA"/>
</dbReference>
<comment type="subcellular location">
    <subcellularLocation>
        <location evidence="1 7">Cell membrane</location>
        <topology evidence="1 7">Multi-pass membrane protein</topology>
    </subcellularLocation>
</comment>
<organism evidence="9 10">
    <name type="scientific">Amycolatopsis acidiphila</name>
    <dbReference type="NCBI Taxonomy" id="715473"/>
    <lineage>
        <taxon>Bacteria</taxon>
        <taxon>Bacillati</taxon>
        <taxon>Actinomycetota</taxon>
        <taxon>Actinomycetes</taxon>
        <taxon>Pseudonocardiales</taxon>
        <taxon>Pseudonocardiaceae</taxon>
        <taxon>Amycolatopsis</taxon>
    </lineage>
</organism>
<dbReference type="Pfam" id="PF00528">
    <property type="entry name" value="BPD_transp_1"/>
    <property type="match status" value="1"/>
</dbReference>
<evidence type="ECO:0000256" key="3">
    <source>
        <dbReference type="ARBA" id="ARBA00022475"/>
    </source>
</evidence>
<feature type="transmembrane region" description="Helical" evidence="7">
    <location>
        <begin position="233"/>
        <end position="252"/>
    </location>
</feature>
<feature type="transmembrane region" description="Helical" evidence="7">
    <location>
        <begin position="272"/>
        <end position="297"/>
    </location>
</feature>
<dbReference type="GO" id="GO:0005886">
    <property type="term" value="C:plasma membrane"/>
    <property type="evidence" value="ECO:0007669"/>
    <property type="project" value="UniProtKB-SubCell"/>
</dbReference>
<evidence type="ECO:0000313" key="9">
    <source>
        <dbReference type="EMBL" id="TVT25662.1"/>
    </source>
</evidence>
<feature type="domain" description="ABC transmembrane type-1" evidence="8">
    <location>
        <begin position="94"/>
        <end position="295"/>
    </location>
</feature>
<comment type="caution">
    <text evidence="9">The sequence shown here is derived from an EMBL/GenBank/DDBJ whole genome shotgun (WGS) entry which is preliminary data.</text>
</comment>
<dbReference type="InterPro" id="IPR035906">
    <property type="entry name" value="MetI-like_sf"/>
</dbReference>
<dbReference type="Pfam" id="PF19300">
    <property type="entry name" value="BPD_transp_1_N"/>
    <property type="match status" value="1"/>
</dbReference>
<keyword evidence="2 7" id="KW-0813">Transport</keyword>
<proteinExistence type="inferred from homology"/>
<dbReference type="RefSeq" id="WP_144632882.1">
    <property type="nucleotide sequence ID" value="NZ_BNAX01000021.1"/>
</dbReference>
<reference evidence="9 10" key="1">
    <citation type="submission" date="2019-07" db="EMBL/GenBank/DDBJ databases">
        <title>New species of Amycolatopsis and Streptomyces.</title>
        <authorList>
            <person name="Duangmal K."/>
            <person name="Teo W.F.A."/>
            <person name="Lipun K."/>
        </authorList>
    </citation>
    <scope>NUCLEOTIDE SEQUENCE [LARGE SCALE GENOMIC DNA]</scope>
    <source>
        <strain evidence="9 10">JCM 30562</strain>
    </source>
</reference>
<dbReference type="CDD" id="cd06261">
    <property type="entry name" value="TM_PBP2"/>
    <property type="match status" value="1"/>
</dbReference>
<dbReference type="GO" id="GO:0055085">
    <property type="term" value="P:transmembrane transport"/>
    <property type="evidence" value="ECO:0007669"/>
    <property type="project" value="InterPro"/>
</dbReference>
<sequence>MRRYMFSRLAQGLLVIFGAIVISFILTNVIGKPADVIGGPFLPPDQRAALNASLGYDEPLVSRFWHYLKGLPTGDFGVSYRTNDGAIHGVLAALPNTLILVITAMAISCVAGLALALFSIRWRERLGDRIIRRTIGILQGTPEFWLGLMLILVFSVGLQWLPSYGFFGGPSLVLPAVALASPIVPVFFRLFRGQLLDVLRGDFVEGMRARGLSEPVIVYNHGLRNIVGRGATLMALQLGNLIAGDLIIEVIFSWPGIGNLAFSAVQARDFAVVQAIIVVVAAIYVLLNIAADLVLVVSDPRVRSVAS</sequence>
<feature type="transmembrane region" description="Helical" evidence="7">
    <location>
        <begin position="98"/>
        <end position="122"/>
    </location>
</feature>
<protein>
    <submittedName>
        <fullName evidence="9">ABC transporter permease</fullName>
    </submittedName>
</protein>
<dbReference type="SUPFAM" id="SSF161098">
    <property type="entry name" value="MetI-like"/>
    <property type="match status" value="1"/>
</dbReference>
<dbReference type="Proteomes" id="UP000318578">
    <property type="component" value="Unassembled WGS sequence"/>
</dbReference>
<evidence type="ECO:0000256" key="7">
    <source>
        <dbReference type="RuleBase" id="RU363032"/>
    </source>
</evidence>
<comment type="similarity">
    <text evidence="7">Belongs to the binding-protein-dependent transport system permease family.</text>
</comment>
<keyword evidence="4 7" id="KW-0812">Transmembrane</keyword>
<keyword evidence="10" id="KW-1185">Reference proteome</keyword>
<evidence type="ECO:0000256" key="4">
    <source>
        <dbReference type="ARBA" id="ARBA00022692"/>
    </source>
</evidence>
<dbReference type="AlphaFoldDB" id="A0A558AN21"/>
<accession>A0A558AN21</accession>
<feature type="transmembrane region" description="Helical" evidence="7">
    <location>
        <begin position="12"/>
        <end position="31"/>
    </location>
</feature>
<name>A0A558AN21_9PSEU</name>
<evidence type="ECO:0000256" key="5">
    <source>
        <dbReference type="ARBA" id="ARBA00022989"/>
    </source>
</evidence>
<dbReference type="InterPro" id="IPR000515">
    <property type="entry name" value="MetI-like"/>
</dbReference>
<evidence type="ECO:0000256" key="2">
    <source>
        <dbReference type="ARBA" id="ARBA00022448"/>
    </source>
</evidence>
<dbReference type="InterPro" id="IPR045621">
    <property type="entry name" value="BPD_transp_1_N"/>
</dbReference>
<dbReference type="OrthoDB" id="9778910at2"/>